<feature type="compositionally biased region" description="Polar residues" evidence="2">
    <location>
        <begin position="13"/>
        <end position="24"/>
    </location>
</feature>
<keyword evidence="1" id="KW-0732">Signal</keyword>
<reference evidence="5" key="1">
    <citation type="journal article" date="2014" name="Int. J. Syst. Evol. Microbiol.">
        <title>Complete genome sequence of Corynebacterium casei LMG S-19264T (=DSM 44701T), isolated from a smear-ripened cheese.</title>
        <authorList>
            <consortium name="US DOE Joint Genome Institute (JGI-PGF)"/>
            <person name="Walter F."/>
            <person name="Albersmeier A."/>
            <person name="Kalinowski J."/>
            <person name="Ruckert C."/>
        </authorList>
    </citation>
    <scope>NUCLEOTIDE SEQUENCE</scope>
    <source>
        <strain evidence="5">CGMCC 1.12785</strain>
    </source>
</reference>
<evidence type="ECO:0000256" key="3">
    <source>
        <dbReference type="SAM" id="Phobius"/>
    </source>
</evidence>
<evidence type="ECO:0000256" key="2">
    <source>
        <dbReference type="SAM" id="MobiDB-lite"/>
    </source>
</evidence>
<dbReference type="RefSeq" id="WP_188551315.1">
    <property type="nucleotide sequence ID" value="NZ_BMFY01000012.1"/>
</dbReference>
<dbReference type="Proteomes" id="UP000616114">
    <property type="component" value="Unassembled WGS sequence"/>
</dbReference>
<keyword evidence="3" id="KW-0472">Membrane</keyword>
<name>A0A8J2TZS8_9MICO</name>
<keyword evidence="6" id="KW-1185">Reference proteome</keyword>
<proteinExistence type="predicted"/>
<gene>
    <name evidence="5" type="ORF">GCM10011333_25880</name>
</gene>
<keyword evidence="3" id="KW-0812">Transmembrane</keyword>
<evidence type="ECO:0000313" key="6">
    <source>
        <dbReference type="Proteomes" id="UP000616114"/>
    </source>
</evidence>
<comment type="caution">
    <text evidence="5">The sequence shown here is derived from an EMBL/GenBank/DDBJ whole genome shotgun (WGS) entry which is preliminary data.</text>
</comment>
<dbReference type="InterPro" id="IPR029050">
    <property type="entry name" value="Immunoprotect_excell_Ig-like"/>
</dbReference>
<dbReference type="InterPro" id="IPR029051">
    <property type="entry name" value="DUF4352"/>
</dbReference>
<keyword evidence="3" id="KW-1133">Transmembrane helix</keyword>
<feature type="transmembrane region" description="Helical" evidence="3">
    <location>
        <begin position="43"/>
        <end position="61"/>
    </location>
</feature>
<feature type="compositionally biased region" description="Acidic residues" evidence="2">
    <location>
        <begin position="87"/>
        <end position="101"/>
    </location>
</feature>
<dbReference type="Gene3D" id="2.60.40.1240">
    <property type="match status" value="1"/>
</dbReference>
<feature type="domain" description="DUF4352" evidence="4">
    <location>
        <begin position="104"/>
        <end position="227"/>
    </location>
</feature>
<protein>
    <submittedName>
        <fullName evidence="5">Mpr protein</fullName>
    </submittedName>
</protein>
<evidence type="ECO:0000259" key="4">
    <source>
        <dbReference type="Pfam" id="PF11611"/>
    </source>
</evidence>
<reference evidence="5" key="2">
    <citation type="submission" date="2020-09" db="EMBL/GenBank/DDBJ databases">
        <authorList>
            <person name="Sun Q."/>
            <person name="Zhou Y."/>
        </authorList>
    </citation>
    <scope>NUCLEOTIDE SEQUENCE</scope>
    <source>
        <strain evidence="5">CGMCC 1.12785</strain>
    </source>
</reference>
<dbReference type="Pfam" id="PF11611">
    <property type="entry name" value="DUF4352"/>
    <property type="match status" value="1"/>
</dbReference>
<dbReference type="AlphaFoldDB" id="A0A8J2TZS8"/>
<feature type="region of interest" description="Disordered" evidence="2">
    <location>
        <begin position="65"/>
        <end position="102"/>
    </location>
</feature>
<sequence length="232" mass="24113">MTVPPHVPGPHQAPQSVPQATQGYPQGPAPAAPKPKKKFYKRVWFWILALVVFFGLLSAIVSGGEEPASEDTAAVPETGGEETAGGDSEDAEAEPAAEDEPIAGIGDAVASGDMEITVTEVETGVSRVGNEYLGTDASGQFIVVHVSVTNVGDSAVHFTGSDVTLIDDEGRSFSSSTEASFYVEDANSLFEQINPGNTVTGQVVFDVPEDADPGTLEFRGSLFGGTAVISLR</sequence>
<accession>A0A8J2TZS8</accession>
<feature type="region of interest" description="Disordered" evidence="2">
    <location>
        <begin position="1"/>
        <end position="33"/>
    </location>
</feature>
<evidence type="ECO:0000313" key="5">
    <source>
        <dbReference type="EMBL" id="GGA21662.1"/>
    </source>
</evidence>
<dbReference type="EMBL" id="BMFY01000012">
    <property type="protein sequence ID" value="GGA21662.1"/>
    <property type="molecule type" value="Genomic_DNA"/>
</dbReference>
<organism evidence="5 6">
    <name type="scientific">Sediminivirga luteola</name>
    <dbReference type="NCBI Taxonomy" id="1774748"/>
    <lineage>
        <taxon>Bacteria</taxon>
        <taxon>Bacillati</taxon>
        <taxon>Actinomycetota</taxon>
        <taxon>Actinomycetes</taxon>
        <taxon>Micrococcales</taxon>
        <taxon>Brevibacteriaceae</taxon>
        <taxon>Sediminivirga</taxon>
    </lineage>
</organism>
<evidence type="ECO:0000256" key="1">
    <source>
        <dbReference type="ARBA" id="ARBA00022729"/>
    </source>
</evidence>